<dbReference type="Proteomes" id="UP001597459">
    <property type="component" value="Unassembled WGS sequence"/>
</dbReference>
<dbReference type="EMBL" id="JBHULX010000013">
    <property type="protein sequence ID" value="MFD2590897.1"/>
    <property type="molecule type" value="Genomic_DNA"/>
</dbReference>
<dbReference type="SUPFAM" id="SSF50494">
    <property type="entry name" value="Trypsin-like serine proteases"/>
    <property type="match status" value="1"/>
</dbReference>
<dbReference type="RefSeq" id="WP_378258732.1">
    <property type="nucleotide sequence ID" value="NZ_JBHSJV010000001.1"/>
</dbReference>
<feature type="chain" id="PRO_5045773004" evidence="2">
    <location>
        <begin position="19"/>
        <end position="559"/>
    </location>
</feature>
<organism evidence="4 5">
    <name type="scientific">Aquimarina hainanensis</name>
    <dbReference type="NCBI Taxonomy" id="1578017"/>
    <lineage>
        <taxon>Bacteria</taxon>
        <taxon>Pseudomonadati</taxon>
        <taxon>Bacteroidota</taxon>
        <taxon>Flavobacteriia</taxon>
        <taxon>Flavobacteriales</taxon>
        <taxon>Flavobacteriaceae</taxon>
        <taxon>Aquimarina</taxon>
    </lineage>
</organism>
<dbReference type="Pfam" id="PF13365">
    <property type="entry name" value="Trypsin_2"/>
    <property type="match status" value="1"/>
</dbReference>
<dbReference type="InterPro" id="IPR009003">
    <property type="entry name" value="Peptidase_S1_PA"/>
</dbReference>
<sequence>MRIIFIVCFLMSVLTTQAQISNQGIPVSWSITKKQQVAPIYMPSFDLRKVQAEDRINDRYSTKAWRFGYEFSVDIGLGNAGKWEELPNGDRLWRVLIVSNGAKTLNFVFDRYKLPEGATVYLYNDERTFKLGAYTSLMNNENESLGTWLADGGRVWIEYYEPAEVRGEGKLHLGTVVHGYRSVANYKRTQKALNDSGDCNLDVNCSVGEDFDTLKEQLKKSVGIVIVGSNGFCTGALVNNTNNDNAPYFLTANHCEGNVVNWAFRFNWVSQNTVCASTDDSIDNGEEEYYQTTSGARELASNVASDFKLLEIKGGLDKAWDLEWAGWDRTDNMPSYVVSIHHPNGDIMKVCRDDSGVIKAINNGAAVEGFEAETWEITAEGNGWELGVTEGGSSGGPLFNEEGLLIGQLYGGDAACRFDETTVDNNLKDFYGRFAVSWNEGMTRETRLSDWLDPTGTGVEKLKMLSEAIKKGEENEGGIVLYPIPASDIVNVANLGTQRFFYEIFGINGQRVKKGVVNSLEQSVDISSLSNGVYFMLLKETENAALAISKKLVVRKEKA</sequence>
<dbReference type="NCBIfam" id="TIGR04183">
    <property type="entry name" value="Por_Secre_tail"/>
    <property type="match status" value="1"/>
</dbReference>
<comment type="caution">
    <text evidence="4">The sequence shown here is derived from an EMBL/GenBank/DDBJ whole genome shotgun (WGS) entry which is preliminary data.</text>
</comment>
<feature type="domain" description="Secretion system C-terminal sorting" evidence="3">
    <location>
        <begin position="481"/>
        <end position="553"/>
    </location>
</feature>
<dbReference type="Pfam" id="PF18962">
    <property type="entry name" value="Por_Secre_tail"/>
    <property type="match status" value="1"/>
</dbReference>
<evidence type="ECO:0000259" key="3">
    <source>
        <dbReference type="Pfam" id="PF18962"/>
    </source>
</evidence>
<reference evidence="5" key="1">
    <citation type="journal article" date="2019" name="Int. J. Syst. Evol. Microbiol.">
        <title>The Global Catalogue of Microorganisms (GCM) 10K type strain sequencing project: providing services to taxonomists for standard genome sequencing and annotation.</title>
        <authorList>
            <consortium name="The Broad Institute Genomics Platform"/>
            <consortium name="The Broad Institute Genome Sequencing Center for Infectious Disease"/>
            <person name="Wu L."/>
            <person name="Ma J."/>
        </authorList>
    </citation>
    <scope>NUCLEOTIDE SEQUENCE [LARGE SCALE GENOMIC DNA]</scope>
    <source>
        <strain evidence="5">KCTC 42423</strain>
    </source>
</reference>
<name>A0ABW5N5S0_9FLAO</name>
<evidence type="ECO:0000256" key="2">
    <source>
        <dbReference type="SAM" id="SignalP"/>
    </source>
</evidence>
<evidence type="ECO:0000256" key="1">
    <source>
        <dbReference type="ARBA" id="ARBA00022729"/>
    </source>
</evidence>
<dbReference type="PANTHER" id="PTHR36234:SF5">
    <property type="entry name" value="LYSYL ENDOPEPTIDASE"/>
    <property type="match status" value="1"/>
</dbReference>
<gene>
    <name evidence="4" type="ORF">ACFSTE_08655</name>
</gene>
<accession>A0ABW5N5S0</accession>
<evidence type="ECO:0000313" key="5">
    <source>
        <dbReference type="Proteomes" id="UP001597459"/>
    </source>
</evidence>
<keyword evidence="1 2" id="KW-0732">Signal</keyword>
<dbReference type="PANTHER" id="PTHR36234">
    <property type="entry name" value="LYSYL ENDOPEPTIDASE"/>
    <property type="match status" value="1"/>
</dbReference>
<feature type="signal peptide" evidence="2">
    <location>
        <begin position="1"/>
        <end position="18"/>
    </location>
</feature>
<dbReference type="InterPro" id="IPR043504">
    <property type="entry name" value="Peptidase_S1_PA_chymotrypsin"/>
</dbReference>
<dbReference type="InterPro" id="IPR026444">
    <property type="entry name" value="Secre_tail"/>
</dbReference>
<keyword evidence="5" id="KW-1185">Reference proteome</keyword>
<proteinExistence type="predicted"/>
<dbReference type="Gene3D" id="2.40.10.10">
    <property type="entry name" value="Trypsin-like serine proteases"/>
    <property type="match status" value="2"/>
</dbReference>
<protein>
    <submittedName>
        <fullName evidence="4">T9SS type A sorting domain-containing protein</fullName>
    </submittedName>
</protein>
<evidence type="ECO:0000313" key="4">
    <source>
        <dbReference type="EMBL" id="MFD2590897.1"/>
    </source>
</evidence>